<gene>
    <name evidence="2" type="ORF">RI845_07425</name>
</gene>
<evidence type="ECO:0000313" key="2">
    <source>
        <dbReference type="EMBL" id="WNC69958.1"/>
    </source>
</evidence>
<organism evidence="2 3">
    <name type="scientific">Thalassotalea nanhaiensis</name>
    <dbReference type="NCBI Taxonomy" id="3065648"/>
    <lineage>
        <taxon>Bacteria</taxon>
        <taxon>Pseudomonadati</taxon>
        <taxon>Pseudomonadota</taxon>
        <taxon>Gammaproteobacteria</taxon>
        <taxon>Alteromonadales</taxon>
        <taxon>Colwelliaceae</taxon>
        <taxon>Thalassotalea</taxon>
    </lineage>
</organism>
<reference evidence="3" key="1">
    <citation type="submission" date="2023-09" db="EMBL/GenBank/DDBJ databases">
        <authorList>
            <person name="Li S."/>
            <person name="Li X."/>
            <person name="Zhang C."/>
            <person name="Zhao Z."/>
        </authorList>
    </citation>
    <scope>NUCLEOTIDE SEQUENCE [LARGE SCALE GENOMIC DNA]</scope>
    <source>
        <strain evidence="3">SQ345</strain>
    </source>
</reference>
<accession>A0ABY9TNR3</accession>
<dbReference type="RefSeq" id="WP_348389100.1">
    <property type="nucleotide sequence ID" value="NZ_CP134146.1"/>
</dbReference>
<keyword evidence="1" id="KW-0732">Signal</keyword>
<proteinExistence type="predicted"/>
<evidence type="ECO:0000313" key="3">
    <source>
        <dbReference type="Proteomes" id="UP001248581"/>
    </source>
</evidence>
<dbReference type="Proteomes" id="UP001248581">
    <property type="component" value="Chromosome"/>
</dbReference>
<feature type="chain" id="PRO_5045112291" evidence="1">
    <location>
        <begin position="20"/>
        <end position="182"/>
    </location>
</feature>
<protein>
    <submittedName>
        <fullName evidence="2">Uncharacterized protein</fullName>
    </submittedName>
</protein>
<keyword evidence="3" id="KW-1185">Reference proteome</keyword>
<feature type="signal peptide" evidence="1">
    <location>
        <begin position="1"/>
        <end position="19"/>
    </location>
</feature>
<evidence type="ECO:0000256" key="1">
    <source>
        <dbReference type="SAM" id="SignalP"/>
    </source>
</evidence>
<dbReference type="EMBL" id="CP134146">
    <property type="protein sequence ID" value="WNC69958.1"/>
    <property type="molecule type" value="Genomic_DNA"/>
</dbReference>
<name>A0ABY9TNR3_9GAMM</name>
<sequence length="182" mass="21055">MAFRIFYILFFIFSISANSSEQDYPQWISEVPEKGMCTLKYHGSTASYEDGEIQLYMRAVYFGKSYVFSESDILKGAKSNKVFLIIKVIAANEEYPISDESLELKLNGNRYNLSKLESEYVEQYKVTLFEKDAERILSELSNHLPTKIVLNLPMNPEFTINVTSEFFEVNNAMFNTCTKHIL</sequence>